<feature type="compositionally biased region" description="Basic residues" evidence="1">
    <location>
        <begin position="21"/>
        <end position="30"/>
    </location>
</feature>
<accession>A0A0F4GET3</accession>
<dbReference type="OrthoDB" id="10533317at2759"/>
<name>A0A0F4GET3_9PEZI</name>
<feature type="region of interest" description="Disordered" evidence="1">
    <location>
        <begin position="1"/>
        <end position="132"/>
    </location>
</feature>
<dbReference type="EMBL" id="LAFY01004071">
    <property type="protein sequence ID" value="KJX95472.1"/>
    <property type="molecule type" value="Genomic_DNA"/>
</dbReference>
<dbReference type="AlphaFoldDB" id="A0A0F4GET3"/>
<dbReference type="Proteomes" id="UP000033647">
    <property type="component" value="Unassembled WGS sequence"/>
</dbReference>
<gene>
    <name evidence="2" type="ORF">TI39_contig4111g00004</name>
</gene>
<organism evidence="2 3">
    <name type="scientific">Zymoseptoria brevis</name>
    <dbReference type="NCBI Taxonomy" id="1047168"/>
    <lineage>
        <taxon>Eukaryota</taxon>
        <taxon>Fungi</taxon>
        <taxon>Dikarya</taxon>
        <taxon>Ascomycota</taxon>
        <taxon>Pezizomycotina</taxon>
        <taxon>Dothideomycetes</taxon>
        <taxon>Dothideomycetidae</taxon>
        <taxon>Mycosphaerellales</taxon>
        <taxon>Mycosphaerellaceae</taxon>
        <taxon>Zymoseptoria</taxon>
    </lineage>
</organism>
<feature type="compositionally biased region" description="Polar residues" evidence="1">
    <location>
        <begin position="100"/>
        <end position="114"/>
    </location>
</feature>
<evidence type="ECO:0000256" key="1">
    <source>
        <dbReference type="SAM" id="MobiDB-lite"/>
    </source>
</evidence>
<proteinExistence type="predicted"/>
<dbReference type="STRING" id="1047168.A0A0F4GET3"/>
<reference evidence="2 3" key="1">
    <citation type="submission" date="2015-03" db="EMBL/GenBank/DDBJ databases">
        <title>RNA-seq based gene annotation and comparative genomics of four Zymoseptoria species reveal species-specific pathogenicity related genes and transposable element activity.</title>
        <authorList>
            <person name="Grandaubert J."/>
            <person name="Bhattacharyya A."/>
            <person name="Stukenbrock E.H."/>
        </authorList>
    </citation>
    <scope>NUCLEOTIDE SEQUENCE [LARGE SCALE GENOMIC DNA]</scope>
    <source>
        <strain evidence="2 3">Zb18110</strain>
    </source>
</reference>
<keyword evidence="3" id="KW-1185">Reference proteome</keyword>
<evidence type="ECO:0008006" key="4">
    <source>
        <dbReference type="Google" id="ProtNLM"/>
    </source>
</evidence>
<protein>
    <recommendedName>
        <fullName evidence="4">F-box domain-containing protein</fullName>
    </recommendedName>
</protein>
<evidence type="ECO:0000313" key="2">
    <source>
        <dbReference type="EMBL" id="KJX95472.1"/>
    </source>
</evidence>
<evidence type="ECO:0000313" key="3">
    <source>
        <dbReference type="Proteomes" id="UP000033647"/>
    </source>
</evidence>
<sequence length="379" mass="41264">MANKRNSAASPFVSHMEKSARSGRHAKKIKVNSNFAPAKDHSSTTAAAGPIRLILDDSEDDLSSSNADVDRAVDGSNIEPNEGVSAEGNRTIASDIRLKVSSSAPKTSTTSRISSPPLPASHHGDSAAPDQNVVSSPLATAEVNTGLELPAGHRLFYTTELLEKILVQLPFMEMLHARRIAHKSNAVIANSTDLKRIIYLAAREGPAHGNPPLRTPYHRNPNIIACGWGPNCPPLPFPTAPNFNLVHPNPLLFLPSDRYLPVGGLTLRPSFEEHIFRPSAASLSFFDEMYITNPPVDRIEVAIGTRKKGPCDFFLRIHNVSSLSRCGHKKTEMLVKDTGVKVSDLLASIQAMLPRNIHQLQNTFLMLPDGYEAVESTRD</sequence>
<comment type="caution">
    <text evidence="2">The sequence shown here is derived from an EMBL/GenBank/DDBJ whole genome shotgun (WGS) entry which is preliminary data.</text>
</comment>